<dbReference type="InterPro" id="IPR023631">
    <property type="entry name" value="Amidase_dom"/>
</dbReference>
<reference evidence="2" key="2">
    <citation type="submission" date="2023-01" db="EMBL/GenBank/DDBJ databases">
        <authorList>
            <person name="Petersen C."/>
        </authorList>
    </citation>
    <scope>NUCLEOTIDE SEQUENCE</scope>
    <source>
        <strain evidence="2">IBT 15450</strain>
    </source>
</reference>
<organism evidence="2 3">
    <name type="scientific">Penicillium canescens</name>
    <dbReference type="NCBI Taxonomy" id="5083"/>
    <lineage>
        <taxon>Eukaryota</taxon>
        <taxon>Fungi</taxon>
        <taxon>Dikarya</taxon>
        <taxon>Ascomycota</taxon>
        <taxon>Pezizomycotina</taxon>
        <taxon>Eurotiomycetes</taxon>
        <taxon>Eurotiomycetidae</taxon>
        <taxon>Eurotiales</taxon>
        <taxon>Aspergillaceae</taxon>
        <taxon>Penicillium</taxon>
    </lineage>
</organism>
<dbReference type="Gene3D" id="3.90.1300.10">
    <property type="entry name" value="Amidase signature (AS) domain"/>
    <property type="match status" value="1"/>
</dbReference>
<dbReference type="PANTHER" id="PTHR42678">
    <property type="entry name" value="AMIDASE"/>
    <property type="match status" value="1"/>
</dbReference>
<evidence type="ECO:0000313" key="2">
    <source>
        <dbReference type="EMBL" id="KAJ6043763.1"/>
    </source>
</evidence>
<protein>
    <recommendedName>
        <fullName evidence="1">Amidase domain-containing protein</fullName>
    </recommendedName>
</protein>
<sequence>MLQQEAGDAGFNEDHIRLEARFELEVNKADVTPNRPWSLVIGCIVWSHDRDVIVRRQLRSLIDEQSSSRVTGYENIILVQAGIGYNDFSKLGVILVIIVQNGEARDVQPERAKRLISDRAFGKIVAIFLCRFNLDWHPSISHFTSAGEILDVLLRSNTIQHPDVSQPRGTLNLAKASIKDLLHALEIHAITSVQLVSLYLHRIGIYDYRGPSLNSVCVLNPRAFEEAQQSDDYRASGQPPRPLEGIPFTVKDSFMVKGMTVAAGSPAFTNLISSEDAAIVSLLRQAGAVVLGKTNMPPMADGGAQRGLYGRAESPYNLLYSTTAYASGSSNGCGTSTAASFAAFGFAGETVSSGRSPASSNALVGYSPSRGVIPNRGQWPLYPTCDVIVPHTRSMEDLLSVLDVIVADDLEAARGVDFWRNQKFVPIPKASEVRPATYQDLKDPNALVGKRIAVPRCFIGVPYAKPHHVCIEAVQQLWEKARATLESLGATVVETDFPLLENYGKQDFPGQSCNVPGMSQEWTSTERCQMIATGWDDFLRMNGDKMCPNLTERDPNKIHPHIAPMDDPSKHTEAQNQVRYPEMIDSVRNRQHTLYTLPEVETAMNALEAMRKRDFEDWMDNNDFDLMVFPTNGDVPLADAEENLQSMLHALQDGIKYANGGRALKHVGIPCITVPMGIIKEKEMPVGLTFVCKAWKDNDMLRYAYAYETASRARTSPRLTPSIPSDHIPLLSPSAKGSIKAKPILNIRSATWEEPENLEEEIRRQVSVSGTVYSSDSDVPVSSVQVFVNGEESVTVSLAESEWKWEKLLCRPKILARFPTLTRVPKDYLLVVVIATLANGRNAAQTLLVD</sequence>
<dbReference type="Pfam" id="PF01425">
    <property type="entry name" value="Amidase"/>
    <property type="match status" value="1"/>
</dbReference>
<dbReference type="SUPFAM" id="SSF75304">
    <property type="entry name" value="Amidase signature (AS) enzymes"/>
    <property type="match status" value="1"/>
</dbReference>
<dbReference type="AlphaFoldDB" id="A0AAD6ID55"/>
<comment type="caution">
    <text evidence="2">The sequence shown here is derived from an EMBL/GenBank/DDBJ whole genome shotgun (WGS) entry which is preliminary data.</text>
</comment>
<accession>A0AAD6ID55</accession>
<evidence type="ECO:0000259" key="1">
    <source>
        <dbReference type="Pfam" id="PF01425"/>
    </source>
</evidence>
<dbReference type="Proteomes" id="UP001219568">
    <property type="component" value="Unassembled WGS sequence"/>
</dbReference>
<proteinExistence type="predicted"/>
<keyword evidence="3" id="KW-1185">Reference proteome</keyword>
<evidence type="ECO:0000313" key="3">
    <source>
        <dbReference type="Proteomes" id="UP001219568"/>
    </source>
</evidence>
<feature type="domain" description="Amidase" evidence="1">
    <location>
        <begin position="195"/>
        <end position="701"/>
    </location>
</feature>
<gene>
    <name evidence="2" type="ORF">N7460_005118</name>
</gene>
<dbReference type="NCBIfam" id="NF005127">
    <property type="entry name" value="PRK06565.1"/>
    <property type="match status" value="1"/>
</dbReference>
<dbReference type="PANTHER" id="PTHR42678:SF11">
    <property type="entry name" value="AMIDASE FAMILY PROTEIN"/>
    <property type="match status" value="1"/>
</dbReference>
<dbReference type="EMBL" id="JAQJZL010000004">
    <property type="protein sequence ID" value="KAJ6043763.1"/>
    <property type="molecule type" value="Genomic_DNA"/>
</dbReference>
<dbReference type="InterPro" id="IPR036928">
    <property type="entry name" value="AS_sf"/>
</dbReference>
<reference evidence="2" key="1">
    <citation type="journal article" date="2023" name="IMA Fungus">
        <title>Comparative genomic study of the Penicillium genus elucidates a diverse pangenome and 15 lateral gene transfer events.</title>
        <authorList>
            <person name="Petersen C."/>
            <person name="Sorensen T."/>
            <person name="Nielsen M.R."/>
            <person name="Sondergaard T.E."/>
            <person name="Sorensen J.L."/>
            <person name="Fitzpatrick D.A."/>
            <person name="Frisvad J.C."/>
            <person name="Nielsen K.L."/>
        </authorList>
    </citation>
    <scope>NUCLEOTIDE SEQUENCE</scope>
    <source>
        <strain evidence="2">IBT 15450</strain>
    </source>
</reference>
<name>A0AAD6ID55_PENCN</name>